<dbReference type="PANTHER" id="PTHR14009">
    <property type="entry name" value="LEUCINE ZIPPER-EF-HAND CONTAINING TRANSMEMBRANE PROTEIN"/>
    <property type="match status" value="1"/>
</dbReference>
<evidence type="ECO:0000256" key="7">
    <source>
        <dbReference type="PROSITE-ProRule" id="PRU01094"/>
    </source>
</evidence>
<evidence type="ECO:0000256" key="3">
    <source>
        <dbReference type="ARBA" id="ARBA00022792"/>
    </source>
</evidence>
<reference evidence="10" key="2">
    <citation type="submission" date="2022-10" db="EMBL/GenBank/DDBJ databases">
        <authorList>
            <consortium name="ENA_rothamsted_submissions"/>
            <consortium name="culmorum"/>
            <person name="King R."/>
        </authorList>
    </citation>
    <scope>NUCLEOTIDE SEQUENCE</scope>
</reference>
<accession>A0A9N9RLZ2</accession>
<evidence type="ECO:0000256" key="1">
    <source>
        <dbReference type="ARBA" id="ARBA00004434"/>
    </source>
</evidence>
<evidence type="ECO:0000256" key="5">
    <source>
        <dbReference type="ARBA" id="ARBA00023128"/>
    </source>
</evidence>
<dbReference type="GO" id="GO:0030003">
    <property type="term" value="P:intracellular monoatomic cation homeostasis"/>
    <property type="evidence" value="ECO:0007669"/>
    <property type="project" value="TreeGrafter"/>
</dbReference>
<dbReference type="InterPro" id="IPR033122">
    <property type="entry name" value="LETM1-like_RBD"/>
</dbReference>
<name>A0A9N9RLZ2_9DIPT</name>
<organism evidence="10 11">
    <name type="scientific">Chironomus riparius</name>
    <dbReference type="NCBI Taxonomy" id="315576"/>
    <lineage>
        <taxon>Eukaryota</taxon>
        <taxon>Metazoa</taxon>
        <taxon>Ecdysozoa</taxon>
        <taxon>Arthropoda</taxon>
        <taxon>Hexapoda</taxon>
        <taxon>Insecta</taxon>
        <taxon>Pterygota</taxon>
        <taxon>Neoptera</taxon>
        <taxon>Endopterygota</taxon>
        <taxon>Diptera</taxon>
        <taxon>Nematocera</taxon>
        <taxon>Chironomoidea</taxon>
        <taxon>Chironomidae</taxon>
        <taxon>Chironominae</taxon>
        <taxon>Chironomus</taxon>
    </lineage>
</organism>
<keyword evidence="5 7" id="KW-0496">Mitochondrion</keyword>
<dbReference type="Proteomes" id="UP001153620">
    <property type="component" value="Chromosome 1"/>
</dbReference>
<dbReference type="PANTHER" id="PTHR14009:SF13">
    <property type="entry name" value="LETM1 DOMAIN-CONTAINING PROTEIN 1"/>
    <property type="match status" value="1"/>
</dbReference>
<evidence type="ECO:0000313" key="10">
    <source>
        <dbReference type="EMBL" id="CAG9799499.1"/>
    </source>
</evidence>
<keyword evidence="4 8" id="KW-1133">Transmembrane helix</keyword>
<protein>
    <recommendedName>
        <fullName evidence="9">Letm1 RBD domain-containing protein</fullName>
    </recommendedName>
</protein>
<evidence type="ECO:0000256" key="2">
    <source>
        <dbReference type="ARBA" id="ARBA00022692"/>
    </source>
</evidence>
<feature type="transmembrane region" description="Helical" evidence="8">
    <location>
        <begin position="138"/>
        <end position="161"/>
    </location>
</feature>
<evidence type="ECO:0000256" key="6">
    <source>
        <dbReference type="ARBA" id="ARBA00023136"/>
    </source>
</evidence>
<evidence type="ECO:0000256" key="4">
    <source>
        <dbReference type="ARBA" id="ARBA00022989"/>
    </source>
</evidence>
<feature type="domain" description="Letm1 RBD" evidence="9">
    <location>
        <begin position="182"/>
        <end position="362"/>
    </location>
</feature>
<evidence type="ECO:0000313" key="11">
    <source>
        <dbReference type="Proteomes" id="UP001153620"/>
    </source>
</evidence>
<dbReference type="PROSITE" id="PS51758">
    <property type="entry name" value="LETM1_RBD"/>
    <property type="match status" value="1"/>
</dbReference>
<gene>
    <name evidence="10" type="ORF">CHIRRI_LOCUS2465</name>
</gene>
<keyword evidence="6 8" id="KW-0472">Membrane</keyword>
<evidence type="ECO:0000259" key="9">
    <source>
        <dbReference type="PROSITE" id="PS51758"/>
    </source>
</evidence>
<dbReference type="OrthoDB" id="73691at2759"/>
<reference evidence="10" key="1">
    <citation type="submission" date="2022-01" db="EMBL/GenBank/DDBJ databases">
        <authorList>
            <person name="King R."/>
        </authorList>
    </citation>
    <scope>NUCLEOTIDE SEQUENCE</scope>
</reference>
<keyword evidence="3" id="KW-0999">Mitochondrion inner membrane</keyword>
<dbReference type="InterPro" id="IPR044202">
    <property type="entry name" value="LETM1/MDM38-like"/>
</dbReference>
<keyword evidence="2 8" id="KW-0812">Transmembrane</keyword>
<sequence length="362" mass="42908">MSIVLIRSLYRQHRFIRQVPVVHKLHVNFSSDNKPKVSEVKSLVDTADKHKKYSRENVRLYVFTRFFDYIQNYDKVLEKNFPSAMHVYRVFMIGVKDFYADMKKFFKITTIANSRGIKALTRKEMELMHQTPKDIMKVAPVLLIAALPFANYVIFPIAYMYPRTFLTSHFWNLQQRVEFQELYLKDRTHYNRKIFRKLQERLDSTKLSRCHKEFNYVLGLLGSGLHPSSSEIIEIKDIFLHRPFHIDSLSSSHLTYLCKLHGIHTLYLKRVRLSEHCYMMHNMDLAIKNEGGVHNLSIDALTTACYLRGLNPVSLPQEEMIQWLQEWLTVSLNIGTEYISLYIHLPILLTYNHPNNWRLTHK</sequence>
<dbReference type="Pfam" id="PF07766">
    <property type="entry name" value="LETM1_RBD"/>
    <property type="match status" value="1"/>
</dbReference>
<dbReference type="GO" id="GO:0005743">
    <property type="term" value="C:mitochondrial inner membrane"/>
    <property type="evidence" value="ECO:0007669"/>
    <property type="project" value="UniProtKB-SubCell"/>
</dbReference>
<comment type="subcellular location">
    <subcellularLocation>
        <location evidence="1">Mitochondrion inner membrane</location>
        <topology evidence="1">Single-pass membrane protein</topology>
    </subcellularLocation>
</comment>
<evidence type="ECO:0000256" key="8">
    <source>
        <dbReference type="SAM" id="Phobius"/>
    </source>
</evidence>
<proteinExistence type="predicted"/>
<dbReference type="GO" id="GO:0043022">
    <property type="term" value="F:ribosome binding"/>
    <property type="evidence" value="ECO:0007669"/>
    <property type="project" value="InterPro"/>
</dbReference>
<keyword evidence="11" id="KW-1185">Reference proteome</keyword>
<dbReference type="EMBL" id="OU895877">
    <property type="protein sequence ID" value="CAG9799499.1"/>
    <property type="molecule type" value="Genomic_DNA"/>
</dbReference>
<dbReference type="AlphaFoldDB" id="A0A9N9RLZ2"/>